<feature type="domain" description="AB hydrolase-1" evidence="1">
    <location>
        <begin position="21"/>
        <end position="251"/>
    </location>
</feature>
<proteinExistence type="predicted"/>
<keyword evidence="2" id="KW-0378">Hydrolase</keyword>
<evidence type="ECO:0000313" key="2">
    <source>
        <dbReference type="EMBL" id="EWC63997.1"/>
    </source>
</evidence>
<dbReference type="EMBL" id="AYXG01000027">
    <property type="protein sequence ID" value="EWC63997.1"/>
    <property type="molecule type" value="Genomic_DNA"/>
</dbReference>
<dbReference type="PRINTS" id="PR00111">
    <property type="entry name" value="ABHYDROLASE"/>
</dbReference>
<protein>
    <submittedName>
        <fullName evidence="2">Beta-ketoadipate enol-lactone hydrolase</fullName>
        <ecNumber evidence="2">3.1.1.24</ecNumber>
    </submittedName>
</protein>
<keyword evidence="3" id="KW-1185">Reference proteome</keyword>
<dbReference type="STRING" id="909613.UO65_0708"/>
<dbReference type="InterPro" id="IPR029058">
    <property type="entry name" value="AB_hydrolase_fold"/>
</dbReference>
<dbReference type="Pfam" id="PF00561">
    <property type="entry name" value="Abhydrolase_1"/>
    <property type="match status" value="1"/>
</dbReference>
<comment type="caution">
    <text evidence="2">The sequence shown here is derived from an EMBL/GenBank/DDBJ whole genome shotgun (WGS) entry which is preliminary data.</text>
</comment>
<evidence type="ECO:0000259" key="1">
    <source>
        <dbReference type="Pfam" id="PF00561"/>
    </source>
</evidence>
<dbReference type="Gene3D" id="3.40.50.1820">
    <property type="entry name" value="alpha/beta hydrolase"/>
    <property type="match status" value="1"/>
</dbReference>
<accession>W7J4N3</accession>
<name>W7J4N3_9PSEU</name>
<organism evidence="2 3">
    <name type="scientific">Actinokineospora spheciospongiae</name>
    <dbReference type="NCBI Taxonomy" id="909613"/>
    <lineage>
        <taxon>Bacteria</taxon>
        <taxon>Bacillati</taxon>
        <taxon>Actinomycetota</taxon>
        <taxon>Actinomycetes</taxon>
        <taxon>Pseudonocardiales</taxon>
        <taxon>Pseudonocardiaceae</taxon>
        <taxon>Actinokineospora</taxon>
    </lineage>
</organism>
<accession>A0A8E2X0U6</accession>
<dbReference type="InterPro" id="IPR000073">
    <property type="entry name" value="AB_hydrolase_1"/>
</dbReference>
<evidence type="ECO:0000313" key="3">
    <source>
        <dbReference type="Proteomes" id="UP000019277"/>
    </source>
</evidence>
<dbReference type="AlphaFoldDB" id="W7J4N3"/>
<dbReference type="PANTHER" id="PTHR43433:SF5">
    <property type="entry name" value="AB HYDROLASE-1 DOMAIN-CONTAINING PROTEIN"/>
    <property type="match status" value="1"/>
</dbReference>
<dbReference type="RefSeq" id="WP_052020607.1">
    <property type="nucleotide sequence ID" value="NZ_AYXG01000027.1"/>
</dbReference>
<dbReference type="PANTHER" id="PTHR43433">
    <property type="entry name" value="HYDROLASE, ALPHA/BETA FOLD FAMILY PROTEIN"/>
    <property type="match status" value="1"/>
</dbReference>
<dbReference type="Proteomes" id="UP000019277">
    <property type="component" value="Unassembled WGS sequence"/>
</dbReference>
<reference evidence="2 3" key="1">
    <citation type="journal article" date="2014" name="Genome Announc.">
        <title>Draft Genome Sequence of the Antitrypanosomally Active Sponge-Associated Bacterium Actinokineospora sp. Strain EG49.</title>
        <authorList>
            <person name="Harjes J."/>
            <person name="Ryu T."/>
            <person name="Abdelmohsen U.R."/>
            <person name="Moitinho-Silva L."/>
            <person name="Horn H."/>
            <person name="Ravasi T."/>
            <person name="Hentschel U."/>
        </authorList>
    </citation>
    <scope>NUCLEOTIDE SEQUENCE [LARGE SCALE GENOMIC DNA]</scope>
    <source>
        <strain evidence="2 3">EG49</strain>
    </source>
</reference>
<gene>
    <name evidence="2" type="ORF">UO65_0708</name>
</gene>
<dbReference type="GO" id="GO:0047570">
    <property type="term" value="F:3-oxoadipate enol-lactonase activity"/>
    <property type="evidence" value="ECO:0007669"/>
    <property type="project" value="UniProtKB-EC"/>
</dbReference>
<dbReference type="eggNOG" id="COG2267">
    <property type="taxonomic scope" value="Bacteria"/>
</dbReference>
<dbReference type="InterPro" id="IPR050471">
    <property type="entry name" value="AB_hydrolase"/>
</dbReference>
<dbReference type="EC" id="3.1.1.24" evidence="2"/>
<dbReference type="SUPFAM" id="SSF53474">
    <property type="entry name" value="alpha/beta-Hydrolases"/>
    <property type="match status" value="1"/>
</dbReference>
<sequence length="265" mass="28210">MAVVAVGGRELTYVRRGAGEPLLLIQGMAGHHGLWGEEFLSLLARDFDVVAFDHRGVAGGGRVDEPFTVRDLAEDAVGVLDGLGWDSAHVLGISLGGMVAQELVVAHPQRVRSLVLGCTYAGPDGGALDGPGPVRMMTAAATRDVSKSLRAGYEANLSPGFRADEAEFERFVEAVLSEQVPAPVIALQMQAALQHDSVAGLADVRASTLVVHGTEDEMITPKNGDHVASLIPGARLEVFEGVGHLFWWERPERTAELVREHALGR</sequence>